<proteinExistence type="predicted"/>
<evidence type="ECO:0008006" key="3">
    <source>
        <dbReference type="Google" id="ProtNLM"/>
    </source>
</evidence>
<dbReference type="Pfam" id="PF19570">
    <property type="entry name" value="DUF6088"/>
    <property type="match status" value="1"/>
</dbReference>
<reference evidence="1 2" key="1">
    <citation type="journal article" date="2017" name="BMC Genomics">
        <title>Genome sequencing of 39 Akkermansia muciniphila isolates reveals its population structure, genomic and functional diverisity, and global distribution in mammalian gut microbiotas.</title>
        <authorList>
            <person name="Guo X."/>
            <person name="Li S."/>
            <person name="Zhang J."/>
            <person name="Wu F."/>
            <person name="Li X."/>
            <person name="Wu D."/>
            <person name="Zhang M."/>
            <person name="Ou Z."/>
            <person name="Jie Z."/>
            <person name="Yan Q."/>
            <person name="Li P."/>
            <person name="Yi J."/>
            <person name="Peng Y."/>
        </authorList>
    </citation>
    <scope>NUCLEOTIDE SEQUENCE [LARGE SCALE GENOMIC DNA]</scope>
    <source>
        <strain evidence="1 2">GP24</strain>
    </source>
</reference>
<accession>A0A2N8HCT9</accession>
<evidence type="ECO:0000313" key="1">
    <source>
        <dbReference type="EMBL" id="PNC17706.1"/>
    </source>
</evidence>
<organism evidence="1 2">
    <name type="scientific">Akkermansia muciniphila</name>
    <dbReference type="NCBI Taxonomy" id="239935"/>
    <lineage>
        <taxon>Bacteria</taxon>
        <taxon>Pseudomonadati</taxon>
        <taxon>Verrucomicrobiota</taxon>
        <taxon>Verrucomicrobiia</taxon>
        <taxon>Verrucomicrobiales</taxon>
        <taxon>Akkermansiaceae</taxon>
        <taxon>Akkermansia</taxon>
    </lineage>
</organism>
<comment type="caution">
    <text evidence="1">The sequence shown here is derived from an EMBL/GenBank/DDBJ whole genome shotgun (WGS) entry which is preliminary data.</text>
</comment>
<dbReference type="EMBL" id="PJKA01000012">
    <property type="protein sequence ID" value="PNC17706.1"/>
    <property type="molecule type" value="Genomic_DNA"/>
</dbReference>
<evidence type="ECO:0000313" key="2">
    <source>
        <dbReference type="Proteomes" id="UP000236000"/>
    </source>
</evidence>
<dbReference type="InterPro" id="IPR045738">
    <property type="entry name" value="DUF6088"/>
</dbReference>
<sequence length="237" mass="26785">MMDCPKYMMSEIVQVYILTLCQRSCKLFTAPQKDMKLSATRIDMLKQIKKRFALGDVFSAVDLKELGTRAALDQSLSRLAERGCIVRIATGLYYMPRISSYSQRPLPPSPDQIIQALARKTGSRIMPTGASLANKLGLSDQVPASYEYLTDGRSREFRIGALQIRLRRTAKNLMDLSGTIMGEVYMALRFLGKNQTSVEEVRSRLSQNLSSNDKKQLNRWAPQAPEWMRPIICNLPS</sequence>
<gene>
    <name evidence="1" type="ORF">CXU22_08135</name>
</gene>
<dbReference type="AlphaFoldDB" id="A0A2N8HCT9"/>
<dbReference type="Proteomes" id="UP000236000">
    <property type="component" value="Unassembled WGS sequence"/>
</dbReference>
<name>A0A2N8HCT9_9BACT</name>
<protein>
    <recommendedName>
        <fullName evidence="3">Type IV toxin-antitoxin system AbiEi family antitoxin domain-containing protein</fullName>
    </recommendedName>
</protein>